<dbReference type="SUPFAM" id="SSF46934">
    <property type="entry name" value="UBA-like"/>
    <property type="match status" value="1"/>
</dbReference>
<feature type="region of interest" description="Disordered" evidence="4">
    <location>
        <begin position="150"/>
        <end position="177"/>
    </location>
</feature>
<dbReference type="GO" id="GO:1903094">
    <property type="term" value="P:negative regulation of protein K48-linked deubiquitination"/>
    <property type="evidence" value="ECO:0007669"/>
    <property type="project" value="TreeGrafter"/>
</dbReference>
<evidence type="ECO:0008006" key="9">
    <source>
        <dbReference type="Google" id="ProtNLM"/>
    </source>
</evidence>
<dbReference type="Pfam" id="PF24560">
    <property type="entry name" value="zf-C2H2_OTU1_C"/>
    <property type="match status" value="1"/>
</dbReference>
<feature type="compositionally biased region" description="Basic and acidic residues" evidence="4">
    <location>
        <begin position="150"/>
        <end position="168"/>
    </location>
</feature>
<feature type="region of interest" description="Disordered" evidence="4">
    <location>
        <begin position="43"/>
        <end position="92"/>
    </location>
</feature>
<dbReference type="EMBL" id="JAAAJB010000104">
    <property type="protein sequence ID" value="KAG0265953.1"/>
    <property type="molecule type" value="Genomic_DNA"/>
</dbReference>
<organism evidence="7 8">
    <name type="scientific">Actinomortierella ambigua</name>
    <dbReference type="NCBI Taxonomy" id="1343610"/>
    <lineage>
        <taxon>Eukaryota</taxon>
        <taxon>Fungi</taxon>
        <taxon>Fungi incertae sedis</taxon>
        <taxon>Mucoromycota</taxon>
        <taxon>Mortierellomycotina</taxon>
        <taxon>Mortierellomycetes</taxon>
        <taxon>Mortierellales</taxon>
        <taxon>Mortierellaceae</taxon>
        <taxon>Actinomortierella</taxon>
    </lineage>
</organism>
<dbReference type="Gene3D" id="3.10.20.90">
    <property type="entry name" value="Phosphatidylinositol 3-kinase Catalytic Subunit, Chain A, domain 1"/>
    <property type="match status" value="1"/>
</dbReference>
<evidence type="ECO:0000259" key="5">
    <source>
        <dbReference type="PROSITE" id="PS50030"/>
    </source>
</evidence>
<dbReference type="SMART" id="SM00165">
    <property type="entry name" value="UBA"/>
    <property type="match status" value="1"/>
</dbReference>
<feature type="compositionally biased region" description="Low complexity" evidence="4">
    <location>
        <begin position="60"/>
        <end position="75"/>
    </location>
</feature>
<keyword evidence="3" id="KW-0175">Coiled coil</keyword>
<dbReference type="Pfam" id="PF22562">
    <property type="entry name" value="UBA_7"/>
    <property type="match status" value="1"/>
</dbReference>
<feature type="compositionally biased region" description="Acidic residues" evidence="4">
    <location>
        <begin position="78"/>
        <end position="87"/>
    </location>
</feature>
<dbReference type="GO" id="GO:0031397">
    <property type="term" value="P:negative regulation of protein ubiquitination"/>
    <property type="evidence" value="ECO:0007669"/>
    <property type="project" value="TreeGrafter"/>
</dbReference>
<evidence type="ECO:0000256" key="2">
    <source>
        <dbReference type="ARBA" id="ARBA00022490"/>
    </source>
</evidence>
<sequence length="334" mass="36484">MASDQDTLIGMGFPQNRVLKALKATKNSGLQPAMDWLLAHSDDADIDDPIGESAGGTLGGSSSSSAPAEAGATSGDSAEQEGDEIQDGEQTAQSLICQDCQRIFRDAEAAQRHAMRTEHVNFAESTQVIKPLTEEEKAAKLAELKQKLAEKKATRSVQDEEERRQNEKLRRKAGQDMTMVKQKLEEQEMKKLADARKREKEDDRKAKAAIKAQIEADKAERARKKQEALHGIQQAKAAEVAAAATAAAAPPKVYTETRLQLRLPNGVAVVQTFGASDKLEQVYDFVQQHHRSASAPTFHLMTTFPRKVLDGAEREKTLSDLGLVPSCVLVVTNN</sequence>
<reference evidence="7" key="1">
    <citation type="journal article" date="2020" name="Fungal Divers.">
        <title>Resolving the Mortierellaceae phylogeny through synthesis of multi-gene phylogenetics and phylogenomics.</title>
        <authorList>
            <person name="Vandepol N."/>
            <person name="Liber J."/>
            <person name="Desiro A."/>
            <person name="Na H."/>
            <person name="Kennedy M."/>
            <person name="Barry K."/>
            <person name="Grigoriev I.V."/>
            <person name="Miller A.N."/>
            <person name="O'Donnell K."/>
            <person name="Stajich J.E."/>
            <person name="Bonito G."/>
        </authorList>
    </citation>
    <scope>NUCLEOTIDE SEQUENCE</scope>
    <source>
        <strain evidence="7">BC1065</strain>
    </source>
</reference>
<gene>
    <name evidence="7" type="ORF">DFQ27_000261</name>
</gene>
<evidence type="ECO:0000313" key="7">
    <source>
        <dbReference type="EMBL" id="KAG0265953.1"/>
    </source>
</evidence>
<comment type="subcellular location">
    <subcellularLocation>
        <location evidence="1">Cytoplasm</location>
    </subcellularLocation>
</comment>
<dbReference type="GO" id="GO:0036435">
    <property type="term" value="F:K48-linked polyubiquitin modification-dependent protein binding"/>
    <property type="evidence" value="ECO:0007669"/>
    <property type="project" value="TreeGrafter"/>
</dbReference>
<dbReference type="InterPro" id="IPR001012">
    <property type="entry name" value="UBX_dom"/>
</dbReference>
<accession>A0A9P6UA75</accession>
<evidence type="ECO:0000256" key="3">
    <source>
        <dbReference type="ARBA" id="ARBA00023054"/>
    </source>
</evidence>
<dbReference type="Gene3D" id="1.10.8.10">
    <property type="entry name" value="DNA helicase RuvA subunit, C-terminal domain"/>
    <property type="match status" value="1"/>
</dbReference>
<evidence type="ECO:0000259" key="6">
    <source>
        <dbReference type="PROSITE" id="PS50033"/>
    </source>
</evidence>
<dbReference type="GO" id="GO:0005737">
    <property type="term" value="C:cytoplasm"/>
    <property type="evidence" value="ECO:0007669"/>
    <property type="project" value="UniProtKB-SubCell"/>
</dbReference>
<dbReference type="PANTHER" id="PTHR46340">
    <property type="entry name" value="UBX DOMAIN-CONTAINING PROTEIN 1"/>
    <property type="match status" value="1"/>
</dbReference>
<feature type="domain" description="UBX" evidence="6">
    <location>
        <begin position="252"/>
        <end position="331"/>
    </location>
</feature>
<dbReference type="PANTHER" id="PTHR46340:SF1">
    <property type="entry name" value="UBX DOMAIN-CONTAINING PROTEIN 1"/>
    <property type="match status" value="1"/>
</dbReference>
<dbReference type="OrthoDB" id="10254930at2759"/>
<dbReference type="Proteomes" id="UP000807716">
    <property type="component" value="Unassembled WGS sequence"/>
</dbReference>
<keyword evidence="2" id="KW-0963">Cytoplasm</keyword>
<dbReference type="SUPFAM" id="SSF54236">
    <property type="entry name" value="Ubiquitin-like"/>
    <property type="match status" value="1"/>
</dbReference>
<dbReference type="PROSITE" id="PS50033">
    <property type="entry name" value="UBX"/>
    <property type="match status" value="1"/>
</dbReference>
<comment type="caution">
    <text evidence="7">The sequence shown here is derived from an EMBL/GenBank/DDBJ whole genome shotgun (WGS) entry which is preliminary data.</text>
</comment>
<dbReference type="InterPro" id="IPR015940">
    <property type="entry name" value="UBA"/>
</dbReference>
<dbReference type="InterPro" id="IPR029071">
    <property type="entry name" value="Ubiquitin-like_domsf"/>
</dbReference>
<evidence type="ECO:0000256" key="4">
    <source>
        <dbReference type="SAM" id="MobiDB-lite"/>
    </source>
</evidence>
<dbReference type="GO" id="GO:0005634">
    <property type="term" value="C:nucleus"/>
    <property type="evidence" value="ECO:0007669"/>
    <property type="project" value="TreeGrafter"/>
</dbReference>
<evidence type="ECO:0000313" key="8">
    <source>
        <dbReference type="Proteomes" id="UP000807716"/>
    </source>
</evidence>
<dbReference type="PROSITE" id="PS50030">
    <property type="entry name" value="UBA"/>
    <property type="match status" value="1"/>
</dbReference>
<dbReference type="SMART" id="SM00166">
    <property type="entry name" value="UBX"/>
    <property type="match status" value="1"/>
</dbReference>
<keyword evidence="8" id="KW-1185">Reference proteome</keyword>
<name>A0A9P6UA75_9FUNG</name>
<protein>
    <recommendedName>
        <fullName evidence="9">UBX domain-containing protein</fullName>
    </recommendedName>
</protein>
<dbReference type="InterPro" id="IPR009060">
    <property type="entry name" value="UBA-like_sf"/>
</dbReference>
<dbReference type="Pfam" id="PF00789">
    <property type="entry name" value="UBX"/>
    <property type="match status" value="1"/>
</dbReference>
<feature type="domain" description="UBA" evidence="5">
    <location>
        <begin position="6"/>
        <end position="40"/>
    </location>
</feature>
<evidence type="ECO:0000256" key="1">
    <source>
        <dbReference type="ARBA" id="ARBA00004496"/>
    </source>
</evidence>
<proteinExistence type="predicted"/>
<dbReference type="GO" id="GO:0032435">
    <property type="term" value="P:negative regulation of proteasomal ubiquitin-dependent protein catabolic process"/>
    <property type="evidence" value="ECO:0007669"/>
    <property type="project" value="TreeGrafter"/>
</dbReference>
<dbReference type="InterPro" id="IPR057766">
    <property type="entry name" value="Znf-C2H2_OTU1-like_C"/>
</dbReference>
<dbReference type="AlphaFoldDB" id="A0A9P6UA75"/>
<dbReference type="InterPro" id="IPR013087">
    <property type="entry name" value="Znf_C2H2_type"/>
</dbReference>
<dbReference type="PROSITE" id="PS00028">
    <property type="entry name" value="ZINC_FINGER_C2H2_1"/>
    <property type="match status" value="1"/>
</dbReference>